<accession>A0ABY1PPJ9</accession>
<gene>
    <name evidence="1" type="ORF">SAMN06295970_10190</name>
</gene>
<keyword evidence="2" id="KW-1185">Reference proteome</keyword>
<proteinExistence type="predicted"/>
<comment type="caution">
    <text evidence="1">The sequence shown here is derived from an EMBL/GenBank/DDBJ whole genome shotgun (WGS) entry which is preliminary data.</text>
</comment>
<evidence type="ECO:0008006" key="3">
    <source>
        <dbReference type="Google" id="ProtNLM"/>
    </source>
</evidence>
<sequence length="88" mass="9399">MSLLFPLRGLPTTLMLLSLPPPVAIMDRSRPAAMLLPATELRLCVSVLQISLWPPVMLTLTLTPFVATSRALLAAASSIPIPLLTVPV</sequence>
<dbReference type="EMBL" id="FXUL01000001">
    <property type="protein sequence ID" value="SMP41412.1"/>
    <property type="molecule type" value="Genomic_DNA"/>
</dbReference>
<name>A0ABY1PPJ9_9BURK</name>
<dbReference type="Proteomes" id="UP001158049">
    <property type="component" value="Unassembled WGS sequence"/>
</dbReference>
<protein>
    <recommendedName>
        <fullName evidence="3">Secreted protein</fullName>
    </recommendedName>
</protein>
<evidence type="ECO:0000313" key="1">
    <source>
        <dbReference type="EMBL" id="SMP41412.1"/>
    </source>
</evidence>
<reference evidence="1 2" key="1">
    <citation type="submission" date="2017-05" db="EMBL/GenBank/DDBJ databases">
        <authorList>
            <person name="Varghese N."/>
            <person name="Submissions S."/>
        </authorList>
    </citation>
    <scope>NUCLEOTIDE SEQUENCE [LARGE SCALE GENOMIC DNA]</scope>
    <source>
        <strain evidence="1 2">DSM 26001</strain>
    </source>
</reference>
<evidence type="ECO:0000313" key="2">
    <source>
        <dbReference type="Proteomes" id="UP001158049"/>
    </source>
</evidence>
<organism evidence="1 2">
    <name type="scientific">Noviherbaspirillum suwonense</name>
    <dbReference type="NCBI Taxonomy" id="1224511"/>
    <lineage>
        <taxon>Bacteria</taxon>
        <taxon>Pseudomonadati</taxon>
        <taxon>Pseudomonadota</taxon>
        <taxon>Betaproteobacteria</taxon>
        <taxon>Burkholderiales</taxon>
        <taxon>Oxalobacteraceae</taxon>
        <taxon>Noviherbaspirillum</taxon>
    </lineage>
</organism>